<sequence length="334" mass="37923">DDDDSKGDNVDTTNFNNDSAIVSDEYMSNDSEDECAVFFCNECGKKFKNGASLKAHLAKKHNPRALVNCELCDSKYRGDFIEHLESEHSSGDGSYYCKKCNIICGDYAAISKHRHEKGINNVCKQCGRVYKSKENYKLHLLIHNNDGDKKKNVKQFNCETCGKEFLLASLLKDHINLHKGLKPYLCRICGCSFAQNATLKQHFATHSSLRPYKCAECNRAFYRKGDLRKHMRIHLGEQSFVCNACGDTFPQSSYIRSQIDVHKDVQLHICVTCDKSYSKRDIVKLMRLHALKKAYSCKECGKCFSNSFNLATHKKKFHSIVSNKIDQSSVPLAV</sequence>
<dbReference type="InterPro" id="IPR013087">
    <property type="entry name" value="Znf_C2H2_type"/>
</dbReference>
<dbReference type="Gene3D" id="3.30.160.60">
    <property type="entry name" value="Classic Zinc Finger"/>
    <property type="match status" value="7"/>
</dbReference>
<evidence type="ECO:0000256" key="6">
    <source>
        <dbReference type="ARBA" id="ARBA00023242"/>
    </source>
</evidence>
<dbReference type="Pfam" id="PF00096">
    <property type="entry name" value="zf-C2H2"/>
    <property type="match status" value="5"/>
</dbReference>
<feature type="domain" description="C2H2-type" evidence="8">
    <location>
        <begin position="38"/>
        <end position="66"/>
    </location>
</feature>
<reference evidence="9" key="1">
    <citation type="journal article" date="2016" name="PLoS Negl. Trop. Dis.">
        <title>A Deep Insight into the Sialome of Rhodnius neglectus, a Vector of Chagas Disease.</title>
        <authorList>
            <person name="Santiago P.B."/>
            <person name="Assumpcao T.C."/>
            <person name="Araujo C.N."/>
            <person name="Bastos I.M."/>
            <person name="Neves D."/>
            <person name="Silva I.G."/>
            <person name="Charneau S."/>
            <person name="Queiroz R.M."/>
            <person name="Raiol T."/>
            <person name="Oliveira J.V."/>
            <person name="Sousa M.V."/>
            <person name="Calvo E."/>
            <person name="Ribeiro J.M."/>
            <person name="Santana J.M."/>
        </authorList>
    </citation>
    <scope>NUCLEOTIDE SEQUENCE</scope>
    <source>
        <tissue evidence="9">Salivary glands</tissue>
    </source>
</reference>
<dbReference type="GO" id="GO:0000978">
    <property type="term" value="F:RNA polymerase II cis-regulatory region sequence-specific DNA binding"/>
    <property type="evidence" value="ECO:0007669"/>
    <property type="project" value="TreeGrafter"/>
</dbReference>
<name>A0A0P4VME6_9HEMI</name>
<evidence type="ECO:0000313" key="9">
    <source>
        <dbReference type="EMBL" id="JAI52849.1"/>
    </source>
</evidence>
<evidence type="ECO:0000256" key="4">
    <source>
        <dbReference type="ARBA" id="ARBA00022771"/>
    </source>
</evidence>
<protein>
    <recommendedName>
        <fullName evidence="8">C2H2-type domain-containing protein</fullName>
    </recommendedName>
</protein>
<keyword evidence="4 7" id="KW-0863">Zinc-finger</keyword>
<dbReference type="FunFam" id="3.30.160.60:FF:000218">
    <property type="entry name" value="Zinc finger protein 10"/>
    <property type="match status" value="1"/>
</dbReference>
<feature type="non-terminal residue" evidence="9">
    <location>
        <position position="1"/>
    </location>
</feature>
<evidence type="ECO:0000256" key="3">
    <source>
        <dbReference type="ARBA" id="ARBA00022737"/>
    </source>
</evidence>
<accession>A0A0P4VME6</accession>
<feature type="domain" description="C2H2-type" evidence="8">
    <location>
        <begin position="184"/>
        <end position="211"/>
    </location>
</feature>
<proteinExistence type="evidence at transcript level"/>
<dbReference type="PANTHER" id="PTHR24390:SF79">
    <property type="entry name" value="ASPARAGINE-RICH ZINC FINGER PROTEIN AZF1"/>
    <property type="match status" value="1"/>
</dbReference>
<dbReference type="PROSITE" id="PS50157">
    <property type="entry name" value="ZINC_FINGER_C2H2_2"/>
    <property type="match status" value="7"/>
</dbReference>
<dbReference type="GO" id="GO:0005634">
    <property type="term" value="C:nucleus"/>
    <property type="evidence" value="ECO:0007669"/>
    <property type="project" value="UniProtKB-SubCell"/>
</dbReference>
<comment type="subcellular location">
    <subcellularLocation>
        <location evidence="1">Nucleus</location>
    </subcellularLocation>
</comment>
<feature type="domain" description="C2H2-type" evidence="8">
    <location>
        <begin position="212"/>
        <end position="239"/>
    </location>
</feature>
<feature type="domain" description="C2H2-type" evidence="8">
    <location>
        <begin position="240"/>
        <end position="267"/>
    </location>
</feature>
<dbReference type="GO" id="GO:0006357">
    <property type="term" value="P:regulation of transcription by RNA polymerase II"/>
    <property type="evidence" value="ECO:0007669"/>
    <property type="project" value="TreeGrafter"/>
</dbReference>
<dbReference type="PROSITE" id="PS00028">
    <property type="entry name" value="ZINC_FINGER_C2H2_1"/>
    <property type="match status" value="6"/>
</dbReference>
<dbReference type="GO" id="GO:0003700">
    <property type="term" value="F:DNA-binding transcription factor activity"/>
    <property type="evidence" value="ECO:0007669"/>
    <property type="project" value="TreeGrafter"/>
</dbReference>
<dbReference type="GO" id="GO:0008270">
    <property type="term" value="F:zinc ion binding"/>
    <property type="evidence" value="ECO:0007669"/>
    <property type="project" value="UniProtKB-KW"/>
</dbReference>
<dbReference type="FunFam" id="3.30.160.60:FF:000100">
    <property type="entry name" value="Zinc finger 45-like"/>
    <property type="match status" value="1"/>
</dbReference>
<feature type="domain" description="C2H2-type" evidence="8">
    <location>
        <begin position="121"/>
        <end position="148"/>
    </location>
</feature>
<keyword evidence="6" id="KW-0539">Nucleus</keyword>
<dbReference type="PANTHER" id="PTHR24390">
    <property type="entry name" value="ZINC FINGER PROTEIN"/>
    <property type="match status" value="1"/>
</dbReference>
<evidence type="ECO:0000256" key="7">
    <source>
        <dbReference type="PROSITE-ProRule" id="PRU00042"/>
    </source>
</evidence>
<dbReference type="SUPFAM" id="SSF57667">
    <property type="entry name" value="beta-beta-alpha zinc fingers"/>
    <property type="match status" value="5"/>
</dbReference>
<keyword evidence="5" id="KW-0862">Zinc</keyword>
<dbReference type="EMBL" id="GDKW01003746">
    <property type="protein sequence ID" value="JAI52849.1"/>
    <property type="molecule type" value="mRNA"/>
</dbReference>
<keyword evidence="3" id="KW-0677">Repeat</keyword>
<feature type="domain" description="C2H2-type" evidence="8">
    <location>
        <begin position="156"/>
        <end position="183"/>
    </location>
</feature>
<feature type="domain" description="C2H2-type" evidence="8">
    <location>
        <begin position="295"/>
        <end position="319"/>
    </location>
</feature>
<evidence type="ECO:0000256" key="2">
    <source>
        <dbReference type="ARBA" id="ARBA00022723"/>
    </source>
</evidence>
<keyword evidence="2" id="KW-0479">Metal-binding</keyword>
<evidence type="ECO:0000259" key="8">
    <source>
        <dbReference type="PROSITE" id="PS50157"/>
    </source>
</evidence>
<dbReference type="AlphaFoldDB" id="A0A0P4VME6"/>
<dbReference type="SMART" id="SM00355">
    <property type="entry name" value="ZnF_C2H2"/>
    <property type="match status" value="9"/>
</dbReference>
<evidence type="ECO:0000256" key="1">
    <source>
        <dbReference type="ARBA" id="ARBA00004123"/>
    </source>
</evidence>
<organism evidence="9">
    <name type="scientific">Rhodnius neglectus</name>
    <dbReference type="NCBI Taxonomy" id="72488"/>
    <lineage>
        <taxon>Eukaryota</taxon>
        <taxon>Metazoa</taxon>
        <taxon>Ecdysozoa</taxon>
        <taxon>Arthropoda</taxon>
        <taxon>Hexapoda</taxon>
        <taxon>Insecta</taxon>
        <taxon>Pterygota</taxon>
        <taxon>Neoptera</taxon>
        <taxon>Paraneoptera</taxon>
        <taxon>Hemiptera</taxon>
        <taxon>Heteroptera</taxon>
        <taxon>Panheteroptera</taxon>
        <taxon>Cimicomorpha</taxon>
        <taxon>Reduviidae</taxon>
        <taxon>Triatominae</taxon>
        <taxon>Rhodnius</taxon>
    </lineage>
</organism>
<evidence type="ECO:0000256" key="5">
    <source>
        <dbReference type="ARBA" id="ARBA00022833"/>
    </source>
</evidence>
<dbReference type="InterPro" id="IPR036236">
    <property type="entry name" value="Znf_C2H2_sf"/>
</dbReference>